<proteinExistence type="inferred from homology"/>
<keyword evidence="3" id="KW-1185">Reference proteome</keyword>
<dbReference type="PANTHER" id="PTHR11091:SF0">
    <property type="entry name" value="MALATE DEHYDROGENASE"/>
    <property type="match status" value="1"/>
</dbReference>
<dbReference type="InterPro" id="IPR003767">
    <property type="entry name" value="Malate/L-lactate_DH-like"/>
</dbReference>
<dbReference type="STRING" id="7209.A0A1I7VD58"/>
<dbReference type="eggNOG" id="ENOG502QRW5">
    <property type="taxonomic scope" value="Eukaryota"/>
</dbReference>
<evidence type="ECO:0000256" key="2">
    <source>
        <dbReference type="ARBA" id="ARBA00023002"/>
    </source>
</evidence>
<reference evidence="4" key="2">
    <citation type="submission" date="2016-11" db="UniProtKB">
        <authorList>
            <consortium name="WormBaseParasite"/>
        </authorList>
    </citation>
    <scope>IDENTIFICATION</scope>
</reference>
<keyword evidence="2" id="KW-0560">Oxidoreductase</keyword>
<name>A0A1I7VD58_LOALO</name>
<dbReference type="InterPro" id="IPR036111">
    <property type="entry name" value="Mal/L-sulfo/L-lacto_DH-like_sf"/>
</dbReference>
<dbReference type="WBParaSite" id="EN70_12446">
    <property type="protein sequence ID" value="EN70_12446"/>
    <property type="gene ID" value="EN70_12446"/>
</dbReference>
<comment type="similarity">
    <text evidence="1">Belongs to the LDH2/MDH2 oxidoreductase family.</text>
</comment>
<dbReference type="PANTHER" id="PTHR11091">
    <property type="entry name" value="OXIDOREDUCTASE-RELATED"/>
    <property type="match status" value="1"/>
</dbReference>
<accession>A0A1I7VD58</accession>
<evidence type="ECO:0000313" key="4">
    <source>
        <dbReference type="WBParaSite" id="EN70_12446"/>
    </source>
</evidence>
<dbReference type="InterPro" id="IPR043143">
    <property type="entry name" value="Mal/L-sulf/L-lact_DH-like_NADP"/>
</dbReference>
<evidence type="ECO:0000256" key="1">
    <source>
        <dbReference type="ARBA" id="ARBA00006056"/>
    </source>
</evidence>
<sequence length="171" mass="18336">VELAARKEQTVPDTWGVEKNGCISNDPKKILDGGGLLPLGGSELTGGYKGYGLGALVEIICGILGGAQWGPSIRKWMSTTTIANLGQCFVAINPDGFAPNFENRLQEFIDTMRGLKSIDNKQVLVAGDPEKEHIALVEKYGGIPYHPNQITHADELAKTLDVQAMSVKSTV</sequence>
<dbReference type="SUPFAM" id="SSF89733">
    <property type="entry name" value="L-sulfolactate dehydrogenase-like"/>
    <property type="match status" value="1"/>
</dbReference>
<organism evidence="3 4">
    <name type="scientific">Loa loa</name>
    <name type="common">Eye worm</name>
    <name type="synonym">Filaria loa</name>
    <dbReference type="NCBI Taxonomy" id="7209"/>
    <lineage>
        <taxon>Eukaryota</taxon>
        <taxon>Metazoa</taxon>
        <taxon>Ecdysozoa</taxon>
        <taxon>Nematoda</taxon>
        <taxon>Chromadorea</taxon>
        <taxon>Rhabditida</taxon>
        <taxon>Spirurina</taxon>
        <taxon>Spiruromorpha</taxon>
        <taxon>Filarioidea</taxon>
        <taxon>Onchocercidae</taxon>
        <taxon>Loa</taxon>
    </lineage>
</organism>
<dbReference type="Proteomes" id="UP000095285">
    <property type="component" value="Unassembled WGS sequence"/>
</dbReference>
<dbReference type="Gene3D" id="3.30.1370.60">
    <property type="entry name" value="Hypothetical oxidoreductase yiak, domain 2"/>
    <property type="match status" value="1"/>
</dbReference>
<reference evidence="3" key="1">
    <citation type="submission" date="2012-04" db="EMBL/GenBank/DDBJ databases">
        <title>The Genome Sequence of Loa loa.</title>
        <authorList>
            <consortium name="The Broad Institute Genome Sequencing Platform"/>
            <consortium name="Broad Institute Genome Sequencing Center for Infectious Disease"/>
            <person name="Nutman T.B."/>
            <person name="Fink D.L."/>
            <person name="Russ C."/>
            <person name="Young S."/>
            <person name="Zeng Q."/>
            <person name="Gargeya S."/>
            <person name="Alvarado L."/>
            <person name="Berlin A."/>
            <person name="Chapman S.B."/>
            <person name="Chen Z."/>
            <person name="Freedman E."/>
            <person name="Gellesch M."/>
            <person name="Goldberg J."/>
            <person name="Griggs A."/>
            <person name="Gujja S."/>
            <person name="Heilman E.R."/>
            <person name="Heiman D."/>
            <person name="Howarth C."/>
            <person name="Mehta T."/>
            <person name="Neiman D."/>
            <person name="Pearson M."/>
            <person name="Roberts A."/>
            <person name="Saif S."/>
            <person name="Shea T."/>
            <person name="Shenoy N."/>
            <person name="Sisk P."/>
            <person name="Stolte C."/>
            <person name="Sykes S."/>
            <person name="White J."/>
            <person name="Yandava C."/>
            <person name="Haas B."/>
            <person name="Henn M.R."/>
            <person name="Nusbaum C."/>
            <person name="Birren B."/>
        </authorList>
    </citation>
    <scope>NUCLEOTIDE SEQUENCE [LARGE SCALE GENOMIC DNA]</scope>
</reference>
<dbReference type="GO" id="GO:0016491">
    <property type="term" value="F:oxidoreductase activity"/>
    <property type="evidence" value="ECO:0007669"/>
    <property type="project" value="UniProtKB-KW"/>
</dbReference>
<dbReference type="Pfam" id="PF02615">
    <property type="entry name" value="Ldh_2"/>
    <property type="match status" value="1"/>
</dbReference>
<evidence type="ECO:0000313" key="3">
    <source>
        <dbReference type="Proteomes" id="UP000095285"/>
    </source>
</evidence>
<protein>
    <submittedName>
        <fullName evidence="4">Malate dehydrogenase</fullName>
    </submittedName>
</protein>
<dbReference type="AlphaFoldDB" id="A0A1I7VD58"/>